<comment type="caution">
    <text evidence="13">The sequence shown here is derived from an EMBL/GenBank/DDBJ whole genome shotgun (WGS) entry which is preliminary data.</text>
</comment>
<dbReference type="EMBL" id="PQIB02000012">
    <property type="protein sequence ID" value="RLM78977.1"/>
    <property type="molecule type" value="Genomic_DNA"/>
</dbReference>
<dbReference type="GO" id="GO:0016020">
    <property type="term" value="C:membrane"/>
    <property type="evidence" value="ECO:0007669"/>
    <property type="project" value="UniProtKB-SubCell"/>
</dbReference>
<dbReference type="GO" id="GO:0004672">
    <property type="term" value="F:protein kinase activity"/>
    <property type="evidence" value="ECO:0007669"/>
    <property type="project" value="InterPro"/>
</dbReference>
<dbReference type="FunFam" id="3.30.200.20:FF:000125">
    <property type="entry name" value="Protein STRUBBELIG-RECEPTOR FAMILY 8"/>
    <property type="match status" value="1"/>
</dbReference>
<dbReference type="InterPro" id="IPR001611">
    <property type="entry name" value="Leu-rich_rpt"/>
</dbReference>
<dbReference type="SUPFAM" id="SSF52058">
    <property type="entry name" value="L domain-like"/>
    <property type="match status" value="1"/>
</dbReference>
<keyword evidence="6 10" id="KW-1133">Transmembrane helix</keyword>
<keyword evidence="4 11" id="KW-0732">Signal</keyword>
<dbReference type="PROSITE" id="PS50011">
    <property type="entry name" value="PROTEIN_KINASE_DOM"/>
    <property type="match status" value="1"/>
</dbReference>
<organism evidence="13 14">
    <name type="scientific">Panicum miliaceum</name>
    <name type="common">Proso millet</name>
    <name type="synonym">Broomcorn millet</name>
    <dbReference type="NCBI Taxonomy" id="4540"/>
    <lineage>
        <taxon>Eukaryota</taxon>
        <taxon>Viridiplantae</taxon>
        <taxon>Streptophyta</taxon>
        <taxon>Embryophyta</taxon>
        <taxon>Tracheophyta</taxon>
        <taxon>Spermatophyta</taxon>
        <taxon>Magnoliopsida</taxon>
        <taxon>Liliopsida</taxon>
        <taxon>Poales</taxon>
        <taxon>Poaceae</taxon>
        <taxon>PACMAD clade</taxon>
        <taxon>Panicoideae</taxon>
        <taxon>Panicodae</taxon>
        <taxon>Paniceae</taxon>
        <taxon>Panicinae</taxon>
        <taxon>Panicum</taxon>
        <taxon>Panicum sect. Panicum</taxon>
    </lineage>
</organism>
<dbReference type="Pfam" id="PF08263">
    <property type="entry name" value="LRRNT_2"/>
    <property type="match status" value="1"/>
</dbReference>
<dbReference type="InterPro" id="IPR001245">
    <property type="entry name" value="Ser-Thr/Tyr_kinase_cat_dom"/>
</dbReference>
<accession>A0A3L6QG99</accession>
<dbReference type="FunFam" id="1.10.510.10:FF:000095">
    <property type="entry name" value="protein STRUBBELIG-RECEPTOR FAMILY 8"/>
    <property type="match status" value="1"/>
</dbReference>
<keyword evidence="14" id="KW-1185">Reference proteome</keyword>
<dbReference type="STRING" id="4540.A0A3L6QG99"/>
<evidence type="ECO:0000313" key="13">
    <source>
        <dbReference type="EMBL" id="RLM78977.1"/>
    </source>
</evidence>
<keyword evidence="5" id="KW-0677">Repeat</keyword>
<comment type="subcellular location">
    <subcellularLocation>
        <location evidence="1">Membrane</location>
    </subcellularLocation>
</comment>
<evidence type="ECO:0000259" key="12">
    <source>
        <dbReference type="PROSITE" id="PS50011"/>
    </source>
</evidence>
<dbReference type="GO" id="GO:0005524">
    <property type="term" value="F:ATP binding"/>
    <property type="evidence" value="ECO:0007669"/>
    <property type="project" value="InterPro"/>
</dbReference>
<feature type="transmembrane region" description="Helical" evidence="10">
    <location>
        <begin position="338"/>
        <end position="359"/>
    </location>
</feature>
<evidence type="ECO:0000256" key="10">
    <source>
        <dbReference type="SAM" id="Phobius"/>
    </source>
</evidence>
<feature type="region of interest" description="Disordered" evidence="9">
    <location>
        <begin position="268"/>
        <end position="333"/>
    </location>
</feature>
<feature type="chain" id="PRO_5017999713" evidence="11">
    <location>
        <begin position="34"/>
        <end position="737"/>
    </location>
</feature>
<evidence type="ECO:0000256" key="2">
    <source>
        <dbReference type="ARBA" id="ARBA00022614"/>
    </source>
</evidence>
<dbReference type="PANTHER" id="PTHR48007:SF85">
    <property type="entry name" value="STRUBBELIG FAMILY RECEPTOR PROTEIN KINASE-RELATED"/>
    <property type="match status" value="1"/>
</dbReference>
<evidence type="ECO:0000256" key="9">
    <source>
        <dbReference type="SAM" id="MobiDB-lite"/>
    </source>
</evidence>
<feature type="region of interest" description="Disordered" evidence="9">
    <location>
        <begin position="367"/>
        <end position="439"/>
    </location>
</feature>
<evidence type="ECO:0000256" key="11">
    <source>
        <dbReference type="SAM" id="SignalP"/>
    </source>
</evidence>
<dbReference type="InterPro" id="IPR000719">
    <property type="entry name" value="Prot_kinase_dom"/>
</dbReference>
<feature type="compositionally biased region" description="Low complexity" evidence="9">
    <location>
        <begin position="309"/>
        <end position="326"/>
    </location>
</feature>
<evidence type="ECO:0000256" key="6">
    <source>
        <dbReference type="ARBA" id="ARBA00022989"/>
    </source>
</evidence>
<dbReference type="SUPFAM" id="SSF56112">
    <property type="entry name" value="Protein kinase-like (PK-like)"/>
    <property type="match status" value="1"/>
</dbReference>
<evidence type="ECO:0000256" key="7">
    <source>
        <dbReference type="ARBA" id="ARBA00023136"/>
    </source>
</evidence>
<dbReference type="PANTHER" id="PTHR48007">
    <property type="entry name" value="LEUCINE-RICH REPEAT RECEPTOR-LIKE PROTEIN KINASE PXC1"/>
    <property type="match status" value="1"/>
</dbReference>
<feature type="compositionally biased region" description="Basic and acidic residues" evidence="9">
    <location>
        <begin position="397"/>
        <end position="424"/>
    </location>
</feature>
<protein>
    <submittedName>
        <fullName evidence="13">Protein STRUBBELIG-RECEPTOR FAMILY 3-like isoform X2</fullName>
    </submittedName>
</protein>
<feature type="compositionally biased region" description="Low complexity" evidence="9">
    <location>
        <begin position="274"/>
        <end position="300"/>
    </location>
</feature>
<evidence type="ECO:0000256" key="5">
    <source>
        <dbReference type="ARBA" id="ARBA00022737"/>
    </source>
</evidence>
<evidence type="ECO:0000256" key="4">
    <source>
        <dbReference type="ARBA" id="ARBA00022729"/>
    </source>
</evidence>
<dbReference type="Pfam" id="PF00560">
    <property type="entry name" value="LRR_1"/>
    <property type="match status" value="2"/>
</dbReference>
<reference evidence="14" key="1">
    <citation type="journal article" date="2019" name="Nat. Commun.">
        <title>The genome of broomcorn millet.</title>
        <authorList>
            <person name="Zou C."/>
            <person name="Miki D."/>
            <person name="Li D."/>
            <person name="Tang Q."/>
            <person name="Xiao L."/>
            <person name="Rajput S."/>
            <person name="Deng P."/>
            <person name="Jia W."/>
            <person name="Huang R."/>
            <person name="Zhang M."/>
            <person name="Sun Y."/>
            <person name="Hu J."/>
            <person name="Fu X."/>
            <person name="Schnable P.S."/>
            <person name="Li F."/>
            <person name="Zhang H."/>
            <person name="Feng B."/>
            <person name="Zhu X."/>
            <person name="Liu R."/>
            <person name="Schnable J.C."/>
            <person name="Zhu J.-K."/>
            <person name="Zhang H."/>
        </authorList>
    </citation>
    <scope>NUCLEOTIDE SEQUENCE [LARGE SCALE GENOMIC DNA]</scope>
</reference>
<dbReference type="Proteomes" id="UP000275267">
    <property type="component" value="Unassembled WGS sequence"/>
</dbReference>
<feature type="signal peptide" evidence="11">
    <location>
        <begin position="1"/>
        <end position="33"/>
    </location>
</feature>
<dbReference type="InterPro" id="IPR046959">
    <property type="entry name" value="PRK1-6/SRF4-like"/>
</dbReference>
<feature type="domain" description="Protein kinase" evidence="12">
    <location>
        <begin position="451"/>
        <end position="728"/>
    </location>
</feature>
<keyword evidence="3 10" id="KW-0812">Transmembrane</keyword>
<dbReference type="FunFam" id="3.80.10.10:FF:000062">
    <property type="entry name" value="protein STRUBBELIG-RECEPTOR FAMILY 3"/>
    <property type="match status" value="1"/>
</dbReference>
<evidence type="ECO:0000256" key="3">
    <source>
        <dbReference type="ARBA" id="ARBA00022692"/>
    </source>
</evidence>
<keyword evidence="2" id="KW-0433">Leucine-rich repeat</keyword>
<dbReference type="Gene3D" id="1.10.510.10">
    <property type="entry name" value="Transferase(Phosphotransferase) domain 1"/>
    <property type="match status" value="1"/>
</dbReference>
<dbReference type="InterPro" id="IPR032675">
    <property type="entry name" value="LRR_dom_sf"/>
</dbReference>
<dbReference type="OrthoDB" id="676979at2759"/>
<sequence length="737" mass="80087">MGAGGGGRRFRPGAPVLVLLLIAAAALPRRALAVTDAADGNVPCFALLASLKLVELSRTGRGLVLAYWSCGDDWSLLFRRRMRFHLCTGMRSPGGFSLVLYYCTGDWVSAINGLYVALESPKLPGWSASGGDPCGEGWQGVTCTGSSITSIVFNAANLGGQLGSLGNFTSITEINLSNNNIGGTIPEDLPVTLQNLFLSDNQLTGSIPMSLSKLQSLSAMSLNGNHLDGKLPDAFDSLTGLVNLHMQDNQLTGTLNVLQDLPLKDLNDGNPFNTSIAPSTSPSSTPTGSTPTQTPSSPSSPSGPPPPSNTASTSSGSTARDSSSPSSKKHKSSTLRTVGYVLLAIVLFIVIVLLVIFCLSKYQERQERRDYSTSQLGRAQQRVEEPKIKQASVQSRNDTKKGSAENPDRKKPREINLTVPEKRVRTPPRTGPSTSATSFSVASLQQYTNSFEEQNLIRESRMGKVYLAELPQGKLLEVMKIDNANGRIPVDDFLELVARISDIRHPNILELVGYCAEYGQRLLVYNHFSRKTLHDVLHEGEELDDALSWNARLQVALHAAKALEYLHDTCEPPVVHQNFEPANVLLDNRCSVHVAECGLAELMLSGSVTQLSGRMRALLNYEAPEIHESRPFTNRSDVYSFGVVMLELLTGRRPYDSSRPRAEQHLVTWADSQLHDIESISKMVDPAIRGECSDILLSRFADIISQCIQTEPEFRPAMSAIVQDLTRIVGATGEGSE</sequence>
<dbReference type="Pfam" id="PF07714">
    <property type="entry name" value="PK_Tyr_Ser-Thr"/>
    <property type="match status" value="1"/>
</dbReference>
<keyword evidence="7 10" id="KW-0472">Membrane</keyword>
<gene>
    <name evidence="13" type="ORF">C2845_PM12G04420</name>
</gene>
<keyword evidence="8" id="KW-0675">Receptor</keyword>
<dbReference type="Gene3D" id="3.30.200.20">
    <property type="entry name" value="Phosphorylase Kinase, domain 1"/>
    <property type="match status" value="1"/>
</dbReference>
<name>A0A3L6QG99_PANMI</name>
<dbReference type="InterPro" id="IPR013210">
    <property type="entry name" value="LRR_N_plant-typ"/>
</dbReference>
<evidence type="ECO:0000256" key="8">
    <source>
        <dbReference type="ARBA" id="ARBA00023170"/>
    </source>
</evidence>
<evidence type="ECO:0000313" key="14">
    <source>
        <dbReference type="Proteomes" id="UP000275267"/>
    </source>
</evidence>
<proteinExistence type="predicted"/>
<dbReference type="InterPro" id="IPR011009">
    <property type="entry name" value="Kinase-like_dom_sf"/>
</dbReference>
<dbReference type="Gene3D" id="3.80.10.10">
    <property type="entry name" value="Ribonuclease Inhibitor"/>
    <property type="match status" value="1"/>
</dbReference>
<dbReference type="AlphaFoldDB" id="A0A3L6QG99"/>
<evidence type="ECO:0000256" key="1">
    <source>
        <dbReference type="ARBA" id="ARBA00004370"/>
    </source>
</evidence>